<feature type="compositionally biased region" description="Polar residues" evidence="2">
    <location>
        <begin position="212"/>
        <end position="221"/>
    </location>
</feature>
<sequence length="348" mass="38775">MVSPKQLDFSSSGGGGDSDDSLSRRKSPRNPPSKRAASDALEAEADEETMKKKKKKMKKKKKKTVGPPLIVRIWNEEDELAILKGLVDYRAKTGFQSKIDWDAFYRFLGSSIVAKFSKEQVLSKIRKLKSRFLVHFEKINQGDDPKFTRASDSEAFGFSSMIWGQDDGEFGNDDGMDKEHETPVNGAAENGIAQNESGEEMLKEHEETLNENGATKITDNGTARKAQQSESEEEMLKEHEDAVANTEPLNENGAAKTTDNGINENGAAKTTDNDDDELLAVRDAFEAVMLQGLSDYQKKLQLEKLMNLGTGKRRELSDEWKALCVEERKLNIKKLRFSAKLAEAANDS</sequence>
<comment type="similarity">
    <text evidence="1">Belongs to the GeBP family.</text>
</comment>
<reference evidence="4 5" key="1">
    <citation type="submission" date="2020-12" db="EMBL/GenBank/DDBJ databases">
        <title>Concerted genomic and epigenomic changes stabilize Arabidopsis allopolyploids.</title>
        <authorList>
            <person name="Chen Z."/>
        </authorList>
    </citation>
    <scope>NUCLEOTIDE SEQUENCE [LARGE SCALE GENOMIC DNA]</scope>
    <source>
        <strain evidence="4">As9502</strain>
        <tissue evidence="4">Leaf</tissue>
    </source>
</reference>
<accession>A0A8T2AHK0</accession>
<dbReference type="Pfam" id="PF04504">
    <property type="entry name" value="GeBP-like_DBD"/>
    <property type="match status" value="1"/>
</dbReference>
<keyword evidence="5" id="KW-1185">Reference proteome</keyword>
<proteinExistence type="inferred from homology"/>
<evidence type="ECO:0000256" key="2">
    <source>
        <dbReference type="SAM" id="MobiDB-lite"/>
    </source>
</evidence>
<organism evidence="4 5">
    <name type="scientific">Arabidopsis suecica</name>
    <name type="common">Swedish thale-cress</name>
    <name type="synonym">Cardaminopsis suecica</name>
    <dbReference type="NCBI Taxonomy" id="45249"/>
    <lineage>
        <taxon>Eukaryota</taxon>
        <taxon>Viridiplantae</taxon>
        <taxon>Streptophyta</taxon>
        <taxon>Embryophyta</taxon>
        <taxon>Tracheophyta</taxon>
        <taxon>Spermatophyta</taxon>
        <taxon>Magnoliopsida</taxon>
        <taxon>eudicotyledons</taxon>
        <taxon>Gunneridae</taxon>
        <taxon>Pentapetalae</taxon>
        <taxon>rosids</taxon>
        <taxon>malvids</taxon>
        <taxon>Brassicales</taxon>
        <taxon>Brassicaceae</taxon>
        <taxon>Camelineae</taxon>
        <taxon>Arabidopsis</taxon>
    </lineage>
</organism>
<evidence type="ECO:0000313" key="5">
    <source>
        <dbReference type="Proteomes" id="UP000694251"/>
    </source>
</evidence>
<name>A0A8T2AHK0_ARASU</name>
<comment type="caution">
    <text evidence="4">The sequence shown here is derived from an EMBL/GenBank/DDBJ whole genome shotgun (WGS) entry which is preliminary data.</text>
</comment>
<dbReference type="InterPro" id="IPR053932">
    <property type="entry name" value="GeBP-like_DBD"/>
</dbReference>
<dbReference type="PANTHER" id="PTHR31662:SF49">
    <property type="entry name" value="GLABROUS1 ENHANCER-BINDING PROTEIN-RELATED"/>
    <property type="match status" value="1"/>
</dbReference>
<dbReference type="PANTHER" id="PTHR31662">
    <property type="entry name" value="BNAANNG10740D PROTEIN-RELATED"/>
    <property type="match status" value="1"/>
</dbReference>
<feature type="domain" description="Glabrous enhancer-binding protein-like DBD" evidence="3">
    <location>
        <begin position="71"/>
        <end position="164"/>
    </location>
</feature>
<feature type="region of interest" description="Disordered" evidence="2">
    <location>
        <begin position="212"/>
        <end position="275"/>
    </location>
</feature>
<feature type="region of interest" description="Disordered" evidence="2">
    <location>
        <begin position="1"/>
        <end position="61"/>
    </location>
</feature>
<gene>
    <name evidence="4" type="ORF">ISN44_As09g006120</name>
</gene>
<protein>
    <submittedName>
        <fullName evidence="4">GLABROUS1 enhancer-binding protein family</fullName>
    </submittedName>
</protein>
<evidence type="ECO:0000259" key="3">
    <source>
        <dbReference type="Pfam" id="PF04504"/>
    </source>
</evidence>
<dbReference type="EMBL" id="JAEFBJ010000009">
    <property type="protein sequence ID" value="KAG7572237.1"/>
    <property type="molecule type" value="Genomic_DNA"/>
</dbReference>
<dbReference type="Proteomes" id="UP000694251">
    <property type="component" value="Chromosome 9"/>
</dbReference>
<evidence type="ECO:0000256" key="1">
    <source>
        <dbReference type="ARBA" id="ARBA00010820"/>
    </source>
</evidence>
<dbReference type="AlphaFoldDB" id="A0A8T2AHK0"/>
<dbReference type="InterPro" id="IPR007592">
    <property type="entry name" value="GEBP"/>
</dbReference>
<dbReference type="GO" id="GO:0005634">
    <property type="term" value="C:nucleus"/>
    <property type="evidence" value="ECO:0007669"/>
    <property type="project" value="TreeGrafter"/>
</dbReference>
<evidence type="ECO:0000313" key="4">
    <source>
        <dbReference type="EMBL" id="KAG7572237.1"/>
    </source>
</evidence>
<feature type="compositionally biased region" description="Basic residues" evidence="2">
    <location>
        <begin position="51"/>
        <end position="61"/>
    </location>
</feature>
<dbReference type="GO" id="GO:0006355">
    <property type="term" value="P:regulation of DNA-templated transcription"/>
    <property type="evidence" value="ECO:0007669"/>
    <property type="project" value="InterPro"/>
</dbReference>